<protein>
    <recommendedName>
        <fullName evidence="5">Cysteine desulfurase</fullName>
        <ecNumber evidence="4">2.8.1.7</ecNumber>
    </recommendedName>
</protein>
<dbReference type="EMBL" id="NVUS01000001">
    <property type="protein sequence ID" value="PCJ03668.1"/>
    <property type="molecule type" value="Genomic_DNA"/>
</dbReference>
<dbReference type="GO" id="GO:0031071">
    <property type="term" value="F:cysteine desulfurase activity"/>
    <property type="evidence" value="ECO:0007669"/>
    <property type="project" value="UniProtKB-EC"/>
</dbReference>
<dbReference type="InterPro" id="IPR015422">
    <property type="entry name" value="PyrdxlP-dep_Trfase_small"/>
</dbReference>
<evidence type="ECO:0000256" key="12">
    <source>
        <dbReference type="RuleBase" id="RU004504"/>
    </source>
</evidence>
<dbReference type="PANTHER" id="PTHR11601">
    <property type="entry name" value="CYSTEINE DESULFURYLASE FAMILY MEMBER"/>
    <property type="match status" value="1"/>
</dbReference>
<evidence type="ECO:0000256" key="7">
    <source>
        <dbReference type="ARBA" id="ARBA00022723"/>
    </source>
</evidence>
<evidence type="ECO:0000313" key="14">
    <source>
        <dbReference type="EMBL" id="PCJ03668.1"/>
    </source>
</evidence>
<dbReference type="Gene3D" id="3.90.1150.10">
    <property type="entry name" value="Aspartate Aminotransferase, domain 1"/>
    <property type="match status" value="1"/>
</dbReference>
<evidence type="ECO:0000256" key="10">
    <source>
        <dbReference type="ARBA" id="ARBA00023014"/>
    </source>
</evidence>
<keyword evidence="6" id="KW-0808">Transferase</keyword>
<dbReference type="SUPFAM" id="SSF53383">
    <property type="entry name" value="PLP-dependent transferases"/>
    <property type="match status" value="1"/>
</dbReference>
<dbReference type="Gene3D" id="3.40.640.10">
    <property type="entry name" value="Type I PLP-dependent aspartate aminotransferase-like (Major domain)"/>
    <property type="match status" value="1"/>
</dbReference>
<reference key="1">
    <citation type="submission" date="2017-08" db="EMBL/GenBank/DDBJ databases">
        <title>A dynamic microbial community with high functional redundancy inhabits the cold, oxic subseafloor aquifer.</title>
        <authorList>
            <person name="Tully B.J."/>
            <person name="Wheat C.G."/>
            <person name="Glazer B.T."/>
            <person name="Huber J.A."/>
        </authorList>
    </citation>
    <scope>NUCLEOTIDE SEQUENCE [LARGE SCALE GENOMIC DNA]</scope>
</reference>
<keyword evidence="10" id="KW-0411">Iron-sulfur</keyword>
<evidence type="ECO:0000256" key="9">
    <source>
        <dbReference type="ARBA" id="ARBA00023004"/>
    </source>
</evidence>
<keyword evidence="7" id="KW-0479">Metal-binding</keyword>
<dbReference type="InterPro" id="IPR000192">
    <property type="entry name" value="Aminotrans_V_dom"/>
</dbReference>
<accession>A0A2A4ZAT9</accession>
<dbReference type="PROSITE" id="PS00595">
    <property type="entry name" value="AA_TRANSFER_CLASS_5"/>
    <property type="match status" value="1"/>
</dbReference>
<dbReference type="GO" id="GO:0051536">
    <property type="term" value="F:iron-sulfur cluster binding"/>
    <property type="evidence" value="ECO:0007669"/>
    <property type="project" value="UniProtKB-KW"/>
</dbReference>
<comment type="function">
    <text evidence="2">Catalyzes the removal of elemental sulfur atoms from cysteine to produce alanine. Seems to participate in the biosynthesis of the nitrogenase metalloclusters by providing the inorganic sulfur required for the Fe-S core formation.</text>
</comment>
<name>A0A2A4ZAT9_9PROT</name>
<dbReference type="GO" id="GO:0005829">
    <property type="term" value="C:cytosol"/>
    <property type="evidence" value="ECO:0007669"/>
    <property type="project" value="TreeGrafter"/>
</dbReference>
<evidence type="ECO:0000259" key="13">
    <source>
        <dbReference type="Pfam" id="PF00266"/>
    </source>
</evidence>
<dbReference type="Pfam" id="PF00266">
    <property type="entry name" value="Aminotran_5"/>
    <property type="match status" value="1"/>
</dbReference>
<gene>
    <name evidence="14" type="ORF">COB13_00035</name>
</gene>
<comment type="cofactor">
    <cofactor evidence="1 12">
        <name>pyridoxal 5'-phosphate</name>
        <dbReference type="ChEBI" id="CHEBI:597326"/>
    </cofactor>
</comment>
<dbReference type="PANTHER" id="PTHR11601:SF34">
    <property type="entry name" value="CYSTEINE DESULFURASE"/>
    <property type="match status" value="1"/>
</dbReference>
<comment type="catalytic activity">
    <reaction evidence="11">
        <text>(sulfur carrier)-H + L-cysteine = (sulfur carrier)-SH + L-alanine</text>
        <dbReference type="Rhea" id="RHEA:43892"/>
        <dbReference type="Rhea" id="RHEA-COMP:14737"/>
        <dbReference type="Rhea" id="RHEA-COMP:14739"/>
        <dbReference type="ChEBI" id="CHEBI:29917"/>
        <dbReference type="ChEBI" id="CHEBI:35235"/>
        <dbReference type="ChEBI" id="CHEBI:57972"/>
        <dbReference type="ChEBI" id="CHEBI:64428"/>
        <dbReference type="EC" id="2.8.1.7"/>
    </reaction>
</comment>
<evidence type="ECO:0000256" key="3">
    <source>
        <dbReference type="ARBA" id="ARBA00006490"/>
    </source>
</evidence>
<proteinExistence type="inferred from homology"/>
<evidence type="ECO:0000256" key="1">
    <source>
        <dbReference type="ARBA" id="ARBA00001933"/>
    </source>
</evidence>
<comment type="caution">
    <text evidence="14">The sequence shown here is derived from an EMBL/GenBank/DDBJ whole genome shotgun (WGS) entry which is preliminary data.</text>
</comment>
<keyword evidence="9" id="KW-0408">Iron</keyword>
<dbReference type="GO" id="GO:0016226">
    <property type="term" value="P:iron-sulfur cluster assembly"/>
    <property type="evidence" value="ECO:0007669"/>
    <property type="project" value="TreeGrafter"/>
</dbReference>
<evidence type="ECO:0000256" key="4">
    <source>
        <dbReference type="ARBA" id="ARBA00012239"/>
    </source>
</evidence>
<dbReference type="InterPro" id="IPR016454">
    <property type="entry name" value="Cysteine_dSase"/>
</dbReference>
<evidence type="ECO:0000256" key="11">
    <source>
        <dbReference type="ARBA" id="ARBA00050776"/>
    </source>
</evidence>
<dbReference type="PIRSF" id="PIRSF005572">
    <property type="entry name" value="NifS"/>
    <property type="match status" value="1"/>
</dbReference>
<evidence type="ECO:0000256" key="6">
    <source>
        <dbReference type="ARBA" id="ARBA00022679"/>
    </source>
</evidence>
<reference evidence="14" key="2">
    <citation type="journal article" date="2018" name="ISME J.">
        <title>A dynamic microbial community with high functional redundancy inhabits the cold, oxic subseafloor aquifer.</title>
        <authorList>
            <person name="Tully B.J."/>
            <person name="Wheat C.G."/>
            <person name="Glazer B.T."/>
            <person name="Huber J.A."/>
        </authorList>
    </citation>
    <scope>NUCLEOTIDE SEQUENCE</scope>
    <source>
        <strain evidence="14">NORP83</strain>
    </source>
</reference>
<organism evidence="14">
    <name type="scientific">OCS116 cluster bacterium</name>
    <dbReference type="NCBI Taxonomy" id="2030921"/>
    <lineage>
        <taxon>Bacteria</taxon>
        <taxon>Pseudomonadati</taxon>
        <taxon>Pseudomonadota</taxon>
        <taxon>Alphaproteobacteria</taxon>
        <taxon>OCS116 cluster</taxon>
    </lineage>
</organism>
<comment type="similarity">
    <text evidence="3">Belongs to the class-V pyridoxal-phosphate-dependent aminotransferase family. NifS/IscS subfamily.</text>
</comment>
<evidence type="ECO:0000256" key="5">
    <source>
        <dbReference type="ARBA" id="ARBA00013558"/>
    </source>
</evidence>
<sequence length="384" mass="42251">MKNEFIYLDYQASTPIFPSSLQKMQPYLTESFANPHSSQHIAGLNSFKSIEKAKVKIAQFINADPNEIIFTSGATEANNLALFGMCHENPIRKRILISSIEHKCVMAPAHHLSKLGYEVIHIPVTPDGIIDTKKFESLLDDNVFFVSIMAVNNEIGSIQPIEECASLAKSVGAFFHTDAAQAPMCLELDVHKMNLDLISLSSHKMCGPKGIGALFISNEIQNQIRPIILGGEQQNGIRSGTLPTHLCVGFGEAASYLQTNRKAIFDEIRDRRNYFYNQLNKVADIKLIGPNLNNRHLGNLNLAFPQIDAEELLLILQTEIAASTGSACTSGIMEPSHVLTAIGIDTNTVDSCIRFSFGIGQTNKQLDLAVAKINNAICQIKNRQ</sequence>
<dbReference type="AlphaFoldDB" id="A0A2A4ZAT9"/>
<dbReference type="InterPro" id="IPR015424">
    <property type="entry name" value="PyrdxlP-dep_Trfase"/>
</dbReference>
<dbReference type="InterPro" id="IPR015421">
    <property type="entry name" value="PyrdxlP-dep_Trfase_major"/>
</dbReference>
<evidence type="ECO:0000256" key="2">
    <source>
        <dbReference type="ARBA" id="ARBA00003120"/>
    </source>
</evidence>
<dbReference type="InterPro" id="IPR020578">
    <property type="entry name" value="Aminotrans_V_PyrdxlP_BS"/>
</dbReference>
<dbReference type="GO" id="GO:0046872">
    <property type="term" value="F:metal ion binding"/>
    <property type="evidence" value="ECO:0007669"/>
    <property type="project" value="UniProtKB-KW"/>
</dbReference>
<dbReference type="EC" id="2.8.1.7" evidence="4"/>
<evidence type="ECO:0000256" key="8">
    <source>
        <dbReference type="ARBA" id="ARBA00022898"/>
    </source>
</evidence>
<keyword evidence="8" id="KW-0663">Pyridoxal phosphate</keyword>
<feature type="domain" description="Aminotransferase class V" evidence="13">
    <location>
        <begin position="6"/>
        <end position="367"/>
    </location>
</feature>